<dbReference type="PANTHER" id="PTHR12058">
    <property type="entry name" value="ARP2/3 COMPLEX 34 KDA SUBUNIT"/>
    <property type="match status" value="1"/>
</dbReference>
<dbReference type="Proteomes" id="UP000250321">
    <property type="component" value="Unassembled WGS sequence"/>
</dbReference>
<dbReference type="AlphaFoldDB" id="A0A314Z495"/>
<dbReference type="GO" id="GO:0034314">
    <property type="term" value="P:Arp2/3 complex-mediated actin nucleation"/>
    <property type="evidence" value="ECO:0007669"/>
    <property type="project" value="InterPro"/>
</dbReference>
<name>A0A314Z495_PRUYE</name>
<dbReference type="STRING" id="2094558.A0A314Z495"/>
<dbReference type="InterPro" id="IPR034666">
    <property type="entry name" value="ARPC2/4"/>
</dbReference>
<comment type="caution">
    <text evidence="6">The sequence shown here is derived from an EMBL/GenBank/DDBJ whole genome shotgun (WGS) entry which is preliminary data.</text>
</comment>
<reference evidence="6 7" key="1">
    <citation type="submission" date="2018-02" db="EMBL/GenBank/DDBJ databases">
        <title>Draft genome of wild Prunus yedoensis var. nudiflora.</title>
        <authorList>
            <person name="Baek S."/>
            <person name="Kim J.-H."/>
            <person name="Choi K."/>
            <person name="Kim G.-B."/>
            <person name="Cho A."/>
            <person name="Jang H."/>
            <person name="Shin C.-H."/>
            <person name="Yu H.-J."/>
            <person name="Mun J.-H."/>
        </authorList>
    </citation>
    <scope>NUCLEOTIDE SEQUENCE [LARGE SCALE GENOMIC DNA]</scope>
    <source>
        <strain evidence="7">cv. Jeju island</strain>
        <tissue evidence="6">Leaf</tissue>
    </source>
</reference>
<keyword evidence="5" id="KW-0206">Cytoskeleton</keyword>
<keyword evidence="4" id="KW-0009">Actin-binding</keyword>
<dbReference type="InterPro" id="IPR007188">
    <property type="entry name" value="ARPC2"/>
</dbReference>
<keyword evidence="7" id="KW-1185">Reference proteome</keyword>
<accession>A0A314Z495</accession>
<organism evidence="6 7">
    <name type="scientific">Prunus yedoensis var. nudiflora</name>
    <dbReference type="NCBI Taxonomy" id="2094558"/>
    <lineage>
        <taxon>Eukaryota</taxon>
        <taxon>Viridiplantae</taxon>
        <taxon>Streptophyta</taxon>
        <taxon>Embryophyta</taxon>
        <taxon>Tracheophyta</taxon>
        <taxon>Spermatophyta</taxon>
        <taxon>Magnoliopsida</taxon>
        <taxon>eudicotyledons</taxon>
        <taxon>Gunneridae</taxon>
        <taxon>Pentapetalae</taxon>
        <taxon>rosids</taxon>
        <taxon>fabids</taxon>
        <taxon>Rosales</taxon>
        <taxon>Rosaceae</taxon>
        <taxon>Amygdaloideae</taxon>
        <taxon>Amygdaleae</taxon>
        <taxon>Prunus</taxon>
    </lineage>
</organism>
<evidence type="ECO:0000313" key="7">
    <source>
        <dbReference type="Proteomes" id="UP000250321"/>
    </source>
</evidence>
<comment type="subcellular location">
    <subcellularLocation>
        <location evidence="1">Cytoplasm</location>
        <location evidence="1">Cytoskeleton</location>
    </subcellularLocation>
</comment>
<evidence type="ECO:0000313" key="6">
    <source>
        <dbReference type="EMBL" id="PQQ15035.1"/>
    </source>
</evidence>
<evidence type="ECO:0000256" key="4">
    <source>
        <dbReference type="ARBA" id="ARBA00023203"/>
    </source>
</evidence>
<dbReference type="Pfam" id="PF04045">
    <property type="entry name" value="P34-Arc"/>
    <property type="match status" value="1"/>
</dbReference>
<dbReference type="SUPFAM" id="SSF69645">
    <property type="entry name" value="Arp2/3 complex subunits"/>
    <property type="match status" value="2"/>
</dbReference>
<keyword evidence="3" id="KW-0963">Cytoplasm</keyword>
<dbReference type="PANTHER" id="PTHR12058:SF1">
    <property type="entry name" value="ACTIN-RELATED PROTEIN 2_3 COMPLEX SUBUNIT 2B"/>
    <property type="match status" value="1"/>
</dbReference>
<evidence type="ECO:0000256" key="3">
    <source>
        <dbReference type="ARBA" id="ARBA00022490"/>
    </source>
</evidence>
<dbReference type="GO" id="GO:0005200">
    <property type="term" value="F:structural constituent of cytoskeleton"/>
    <property type="evidence" value="ECO:0007669"/>
    <property type="project" value="TreeGrafter"/>
</dbReference>
<comment type="similarity">
    <text evidence="2">Belongs to the ARPC2 family.</text>
</comment>
<dbReference type="OrthoDB" id="148331at2759"/>
<proteinExistence type="inferred from homology"/>
<dbReference type="GO" id="GO:0005885">
    <property type="term" value="C:Arp2/3 protein complex"/>
    <property type="evidence" value="ECO:0007669"/>
    <property type="project" value="InterPro"/>
</dbReference>
<evidence type="ECO:0000256" key="1">
    <source>
        <dbReference type="ARBA" id="ARBA00004245"/>
    </source>
</evidence>
<dbReference type="GO" id="GO:0030041">
    <property type="term" value="P:actin filament polymerization"/>
    <property type="evidence" value="ECO:0007669"/>
    <property type="project" value="InterPro"/>
</dbReference>
<protein>
    <submittedName>
        <fullName evidence="6">Actin-related protein 2/3 complex subunit 2B</fullName>
    </submittedName>
</protein>
<evidence type="ECO:0000256" key="5">
    <source>
        <dbReference type="ARBA" id="ARBA00023212"/>
    </source>
</evidence>
<dbReference type="GO" id="GO:0051015">
    <property type="term" value="F:actin filament binding"/>
    <property type="evidence" value="ECO:0007669"/>
    <property type="project" value="TreeGrafter"/>
</dbReference>
<dbReference type="Gene3D" id="3.30.1460.20">
    <property type="match status" value="2"/>
</dbReference>
<dbReference type="EMBL" id="PJQY01000241">
    <property type="protein sequence ID" value="PQQ15035.1"/>
    <property type="molecule type" value="Genomic_DNA"/>
</dbReference>
<sequence length="529" mass="60098">MACLERASPALKRILLKLYRENKSIEIDHHLYEFGSVEYHIQSSTSDTHYTYLSVSHPLLSQGVILPNGISQYTKQMVKGIFPDVVEIMEPAKEGYQITLRFFLSKIPNGKDSIKVIADISAVQAVILSSQLKEMLMNVSSQDTFQGTYKTIKLVYHPREPFFIVRQPQKILAVFPIRFKDKTDVIIATAFFQELMDVGSSEKWAKAPPCCWSPIPPPELRGEPFEDLSTNGGFVSFDISSRHVKGKRLDKTVWSLLNFYAYVKYHVKLTKTEHTFHSISRSRLEGINTCPESSCASNGPLASPHLKFQLLATKANNIKLNSKTAIACPMNRSIIKETPLKPSSSRSHFHSAFSWFGQTDIFLHPFNPNASVYKDNPSCKIQVPFKTSPEDKKNSAQNEQGLIDKYKEQTAQTRVNVPNISYIAPPRPEIPLPITEYSTRNEMAAITKMNPSSICKVSMFSRQMIKMTSAQNMKMAADCWKNAKRYVGWPEKAKKIKISEKEAMGRAMVRVYKSKFFHLGSEKYQILDR</sequence>
<gene>
    <name evidence="6" type="ORF">Pyn_25654</name>
</gene>
<evidence type="ECO:0000256" key="2">
    <source>
        <dbReference type="ARBA" id="ARBA00007192"/>
    </source>
</evidence>